<gene>
    <name evidence="1" type="ORF">TELCIR_00227</name>
</gene>
<reference evidence="1 2" key="1">
    <citation type="submission" date="2015-09" db="EMBL/GenBank/DDBJ databases">
        <title>Draft genome of the parasitic nematode Teladorsagia circumcincta isolate WARC Sus (inbred).</title>
        <authorList>
            <person name="Mitreva M."/>
        </authorList>
    </citation>
    <scope>NUCLEOTIDE SEQUENCE [LARGE SCALE GENOMIC DNA]</scope>
    <source>
        <strain evidence="1 2">S</strain>
    </source>
</reference>
<dbReference type="EMBL" id="KZ344990">
    <property type="protein sequence ID" value="PIO77646.1"/>
    <property type="molecule type" value="Genomic_DNA"/>
</dbReference>
<sequence length="74" mass="8099">MHSDSTMLNRATIVIPIYGSISTTFSQAMKVTLLSKPQPRKIISVSVMILVASCTTEDVSRFSADFNRDSNTTS</sequence>
<dbReference type="AlphaFoldDB" id="A0A2G9V5H1"/>
<evidence type="ECO:0000313" key="1">
    <source>
        <dbReference type="EMBL" id="PIO77646.1"/>
    </source>
</evidence>
<proteinExistence type="predicted"/>
<accession>A0A2G9V5H1</accession>
<protein>
    <submittedName>
        <fullName evidence="1">Uncharacterized protein</fullName>
    </submittedName>
</protein>
<organism evidence="1 2">
    <name type="scientific">Teladorsagia circumcincta</name>
    <name type="common">Brown stomach worm</name>
    <name type="synonym">Ostertagia circumcincta</name>
    <dbReference type="NCBI Taxonomy" id="45464"/>
    <lineage>
        <taxon>Eukaryota</taxon>
        <taxon>Metazoa</taxon>
        <taxon>Ecdysozoa</taxon>
        <taxon>Nematoda</taxon>
        <taxon>Chromadorea</taxon>
        <taxon>Rhabditida</taxon>
        <taxon>Rhabditina</taxon>
        <taxon>Rhabditomorpha</taxon>
        <taxon>Strongyloidea</taxon>
        <taxon>Trichostrongylidae</taxon>
        <taxon>Teladorsagia</taxon>
    </lineage>
</organism>
<evidence type="ECO:0000313" key="2">
    <source>
        <dbReference type="Proteomes" id="UP000230423"/>
    </source>
</evidence>
<name>A0A2G9V5H1_TELCI</name>
<keyword evidence="2" id="KW-1185">Reference proteome</keyword>
<dbReference type="Proteomes" id="UP000230423">
    <property type="component" value="Unassembled WGS sequence"/>
</dbReference>